<proteinExistence type="predicted"/>
<comment type="caution">
    <text evidence="2">The sequence shown here is derived from an EMBL/GenBank/DDBJ whole genome shotgun (WGS) entry which is preliminary data.</text>
</comment>
<accession>A0A267H918</accession>
<feature type="compositionally biased region" description="Low complexity" evidence="1">
    <location>
        <begin position="215"/>
        <end position="239"/>
    </location>
</feature>
<reference evidence="2 3" key="1">
    <citation type="submission" date="2017-06" db="EMBL/GenBank/DDBJ databases">
        <title>A platform for efficient transgenesis in Macrostomum lignano, a flatworm model organism for stem cell research.</title>
        <authorList>
            <person name="Berezikov E."/>
        </authorList>
    </citation>
    <scope>NUCLEOTIDE SEQUENCE [LARGE SCALE GENOMIC DNA]</scope>
    <source>
        <strain evidence="2">DV1</strain>
        <tissue evidence="2">Whole organism</tissue>
    </source>
</reference>
<evidence type="ECO:0000313" key="3">
    <source>
        <dbReference type="Proteomes" id="UP000215902"/>
    </source>
</evidence>
<feature type="region of interest" description="Disordered" evidence="1">
    <location>
        <begin position="264"/>
        <end position="499"/>
    </location>
</feature>
<feature type="compositionally biased region" description="Acidic residues" evidence="1">
    <location>
        <begin position="578"/>
        <end position="588"/>
    </location>
</feature>
<keyword evidence="3" id="KW-1185">Reference proteome</keyword>
<sequence>QKLQVTFCRGSSSASNGSMTTKNESLTTKRRRHRRRGVLSNKKVGGGTCQRCQCRMNSSSSQSLSASSSRLQLSACSSGIGQSQLLRQQQSQYHQLQQLARLKANNQDLARVNAGLQLANHKLTADAQRLHSENLQLRHRVARLPELRANLFGVLDSVYRCVEQLGGESDDTVGSQKASACDAASAPPAAAAAELLQQRHDDEFVDEELSEEPQPSSAALAVSELPPASSALSPPQQFQPQVRVVAAAPSGSVIAEVSAELEVSSTAAGTNPMSCAPGADVQLDSTVSAPTEPAIDECQPLDDLPTPVGSVAEPDVPAPPSPVAAKQRKTSGSQASKSNKSKEKLARSTRPDKKSSAPLQQRRAKSAAATSKRTATADQQQQPVVKRPARSTRRPVSYLEDPEQLSSSESSAASGSDKTAGRSGRRTVMAVQKRPGQIRYLVAIGDPAVSEDADAKAMPPPPAPPSRKRRMPSPASGSVGSGASPSAQLAADNDPFNLSANRTANLSALPDSLQGLRERCQNVAKLPQQVADSKSPQQQQKLQKKPRPKKTSNGASTNEAAKKKQSRRHQQQQQRLDESDEADFVSLY</sequence>
<protein>
    <submittedName>
        <fullName evidence="2">Uncharacterized protein</fullName>
    </submittedName>
</protein>
<evidence type="ECO:0000313" key="2">
    <source>
        <dbReference type="EMBL" id="PAA93987.1"/>
    </source>
</evidence>
<feature type="compositionally biased region" description="Polar residues" evidence="1">
    <location>
        <begin position="264"/>
        <end position="273"/>
    </location>
</feature>
<dbReference type="AlphaFoldDB" id="A0A267H918"/>
<feature type="region of interest" description="Disordered" evidence="1">
    <location>
        <begin position="204"/>
        <end position="239"/>
    </location>
</feature>
<feature type="non-terminal residue" evidence="2">
    <location>
        <position position="1"/>
    </location>
</feature>
<feature type="region of interest" description="Disordered" evidence="1">
    <location>
        <begin position="519"/>
        <end position="588"/>
    </location>
</feature>
<organism evidence="2 3">
    <name type="scientific">Macrostomum lignano</name>
    <dbReference type="NCBI Taxonomy" id="282301"/>
    <lineage>
        <taxon>Eukaryota</taxon>
        <taxon>Metazoa</taxon>
        <taxon>Spiralia</taxon>
        <taxon>Lophotrochozoa</taxon>
        <taxon>Platyhelminthes</taxon>
        <taxon>Rhabditophora</taxon>
        <taxon>Macrostomorpha</taxon>
        <taxon>Macrostomida</taxon>
        <taxon>Macrostomidae</taxon>
        <taxon>Macrostomum</taxon>
    </lineage>
</organism>
<dbReference type="Proteomes" id="UP000215902">
    <property type="component" value="Unassembled WGS sequence"/>
</dbReference>
<feature type="compositionally biased region" description="Low complexity" evidence="1">
    <location>
        <begin position="472"/>
        <end position="487"/>
    </location>
</feature>
<feature type="compositionally biased region" description="Polar residues" evidence="1">
    <location>
        <begin position="1"/>
        <end position="26"/>
    </location>
</feature>
<feature type="compositionally biased region" description="Basic and acidic residues" evidence="1">
    <location>
        <begin position="340"/>
        <end position="355"/>
    </location>
</feature>
<feature type="compositionally biased region" description="Low complexity" evidence="1">
    <location>
        <begin position="406"/>
        <end position="416"/>
    </location>
</feature>
<evidence type="ECO:0000256" key="1">
    <source>
        <dbReference type="SAM" id="MobiDB-lite"/>
    </source>
</evidence>
<name>A0A267H918_9PLAT</name>
<feature type="region of interest" description="Disordered" evidence="1">
    <location>
        <begin position="1"/>
        <end position="34"/>
    </location>
</feature>
<feature type="compositionally biased region" description="Low complexity" evidence="1">
    <location>
        <begin position="366"/>
        <end position="377"/>
    </location>
</feature>
<dbReference type="EMBL" id="NIVC01000019">
    <property type="protein sequence ID" value="PAA93987.1"/>
    <property type="molecule type" value="Genomic_DNA"/>
</dbReference>
<gene>
    <name evidence="2" type="ORF">BOX15_Mlig001963g1</name>
</gene>